<comment type="caution">
    <text evidence="1">The sequence shown here is derived from an EMBL/GenBank/DDBJ whole genome shotgun (WGS) entry which is preliminary data.</text>
</comment>
<organism evidence="1 2">
    <name type="scientific">Brasilonema bromeliae SPC951</name>
    <dbReference type="NCBI Taxonomy" id="385972"/>
    <lineage>
        <taxon>Bacteria</taxon>
        <taxon>Bacillati</taxon>
        <taxon>Cyanobacteriota</taxon>
        <taxon>Cyanophyceae</taxon>
        <taxon>Nostocales</taxon>
        <taxon>Scytonemataceae</taxon>
        <taxon>Brasilonema</taxon>
        <taxon>Bromeliae group (in: Brasilonema)</taxon>
    </lineage>
</organism>
<keyword evidence="2" id="KW-1185">Reference proteome</keyword>
<dbReference type="RefSeq" id="WP_169156782.1">
    <property type="nucleotide sequence ID" value="NZ_CAWPJE010000166.1"/>
</dbReference>
<accession>A0ABX1PAT9</accession>
<gene>
    <name evidence="1" type="ORF">DP116_19685</name>
</gene>
<protein>
    <recommendedName>
        <fullName evidence="3">Chromosome partitioning protein, ParB family</fullName>
    </recommendedName>
</protein>
<name>A0ABX1PAT9_9CYAN</name>
<sequence length="250" mass="28407">MELLTSIVDIDSIQVKSPPFAPAQKTTQIDALANTIIELGGLVNVPVVQQVSVDDYELISGYLEYYAYLKACELNPRLPDRITVFVSNTKNQAAIRQQLEILQVIEDTKQNSSQSITPKQSEIDLQIKNLESSINNNNKIIFNALEQLKADLLATIEAKLPQPISPMDSFNRILEPETAFQVQRKLELFLGASKAKKVVVRLQEVSKGKKNQPFQRFSEILDILREQQKGRSQRLISEEKMIQIIDRWND</sequence>
<proteinExistence type="predicted"/>
<dbReference type="EMBL" id="QMEB01000172">
    <property type="protein sequence ID" value="NMG21550.1"/>
    <property type="molecule type" value="Genomic_DNA"/>
</dbReference>
<dbReference type="Proteomes" id="UP000718564">
    <property type="component" value="Unassembled WGS sequence"/>
</dbReference>
<reference evidence="1 2" key="1">
    <citation type="submission" date="2018-06" db="EMBL/GenBank/DDBJ databases">
        <title>Comparative genomics of Brasilonema spp. strains.</title>
        <authorList>
            <person name="Alvarenga D.O."/>
            <person name="Fiore M.F."/>
            <person name="Varani A.M."/>
        </authorList>
    </citation>
    <scope>NUCLEOTIDE SEQUENCE [LARGE SCALE GENOMIC DNA]</scope>
    <source>
        <strain evidence="1 2">SPC951</strain>
    </source>
</reference>
<evidence type="ECO:0000313" key="1">
    <source>
        <dbReference type="EMBL" id="NMG21550.1"/>
    </source>
</evidence>
<evidence type="ECO:0000313" key="2">
    <source>
        <dbReference type="Proteomes" id="UP000718564"/>
    </source>
</evidence>
<evidence type="ECO:0008006" key="3">
    <source>
        <dbReference type="Google" id="ProtNLM"/>
    </source>
</evidence>